<gene>
    <name evidence="2" type="ORF">R1sor_018322</name>
</gene>
<accession>A0ABD3ICX7</accession>
<sequence length="142" mass="16282">MLIQQVNFFTFFMTLAFGGESYDLLFSAFFLFSKATEDKGIANWDYPDYFPIVFFFTGFFCRPPLELGPTVSLLSSTEHLSTLHGLLFCRVVEVFDGGFNIFFDLASSSDTKDVFDEYVWCSKSLFFIFGQPTLVLVKIIQK</sequence>
<protein>
    <submittedName>
        <fullName evidence="2">Uncharacterized protein</fullName>
    </submittedName>
</protein>
<keyword evidence="1" id="KW-1133">Transmembrane helix</keyword>
<evidence type="ECO:0000256" key="1">
    <source>
        <dbReference type="SAM" id="Phobius"/>
    </source>
</evidence>
<comment type="caution">
    <text evidence="2">The sequence shown here is derived from an EMBL/GenBank/DDBJ whole genome shotgun (WGS) entry which is preliminary data.</text>
</comment>
<evidence type="ECO:0000313" key="2">
    <source>
        <dbReference type="EMBL" id="KAL3700300.1"/>
    </source>
</evidence>
<keyword evidence="1" id="KW-0812">Transmembrane</keyword>
<reference evidence="2 3" key="1">
    <citation type="submission" date="2024-09" db="EMBL/GenBank/DDBJ databases">
        <title>Chromosome-scale assembly of Riccia sorocarpa.</title>
        <authorList>
            <person name="Paukszto L."/>
        </authorList>
    </citation>
    <scope>NUCLEOTIDE SEQUENCE [LARGE SCALE GENOMIC DNA]</scope>
    <source>
        <strain evidence="2">LP-2024</strain>
        <tissue evidence="2">Aerial parts of the thallus</tissue>
    </source>
</reference>
<dbReference type="EMBL" id="JBJQOH010000001">
    <property type="protein sequence ID" value="KAL3700300.1"/>
    <property type="molecule type" value="Genomic_DNA"/>
</dbReference>
<proteinExistence type="predicted"/>
<dbReference type="Proteomes" id="UP001633002">
    <property type="component" value="Unassembled WGS sequence"/>
</dbReference>
<keyword evidence="1" id="KW-0472">Membrane</keyword>
<organism evidence="2 3">
    <name type="scientific">Riccia sorocarpa</name>
    <dbReference type="NCBI Taxonomy" id="122646"/>
    <lineage>
        <taxon>Eukaryota</taxon>
        <taxon>Viridiplantae</taxon>
        <taxon>Streptophyta</taxon>
        <taxon>Embryophyta</taxon>
        <taxon>Marchantiophyta</taxon>
        <taxon>Marchantiopsida</taxon>
        <taxon>Marchantiidae</taxon>
        <taxon>Marchantiales</taxon>
        <taxon>Ricciaceae</taxon>
        <taxon>Riccia</taxon>
    </lineage>
</organism>
<name>A0ABD3ICX7_9MARC</name>
<keyword evidence="3" id="KW-1185">Reference proteome</keyword>
<feature type="transmembrane region" description="Helical" evidence="1">
    <location>
        <begin position="6"/>
        <end position="32"/>
    </location>
</feature>
<evidence type="ECO:0000313" key="3">
    <source>
        <dbReference type="Proteomes" id="UP001633002"/>
    </source>
</evidence>
<dbReference type="AlphaFoldDB" id="A0ABD3ICX7"/>